<organism evidence="6 7">
    <name type="scientific">candidate division WWE3 bacterium</name>
    <dbReference type="NCBI Taxonomy" id="2053526"/>
    <lineage>
        <taxon>Bacteria</taxon>
        <taxon>Katanobacteria</taxon>
    </lineage>
</organism>
<feature type="non-terminal residue" evidence="6">
    <location>
        <position position="192"/>
    </location>
</feature>
<sequence>MSISSITYSIIDFLIRSRLTRSAQVLFFIVIPILFGSLTPQLALRVIVLFLISYHINFYNDYCDRFEDSIDAKKRARNLFCSPEDSKQFAIAVVFLNALWIIGLGLTLLFDQSFFLYACAGYLFGVVYSHPKIRVRNRTYWDMIWHGMWPVVGGTPVILSATAIPLSIRLASVGLTFLASVLAQMHQQLHDY</sequence>
<dbReference type="Gene3D" id="1.10.357.140">
    <property type="entry name" value="UbiA prenyltransferase"/>
    <property type="match status" value="1"/>
</dbReference>
<comment type="caution">
    <text evidence="6">The sequence shown here is derived from an EMBL/GenBank/DDBJ whole genome shotgun (WGS) entry which is preliminary data.</text>
</comment>
<comment type="subcellular location">
    <subcellularLocation>
        <location evidence="1">Membrane</location>
        <topology evidence="1">Multi-pass membrane protein</topology>
    </subcellularLocation>
</comment>
<dbReference type="Pfam" id="PF01040">
    <property type="entry name" value="UbiA"/>
    <property type="match status" value="1"/>
</dbReference>
<accession>A0A955LWX0</accession>
<evidence type="ECO:0000256" key="1">
    <source>
        <dbReference type="ARBA" id="ARBA00004141"/>
    </source>
</evidence>
<reference evidence="6" key="2">
    <citation type="journal article" date="2021" name="Microbiome">
        <title>Successional dynamics and alternative stable states in a saline activated sludge microbial community over 9 years.</title>
        <authorList>
            <person name="Wang Y."/>
            <person name="Ye J."/>
            <person name="Ju F."/>
            <person name="Liu L."/>
            <person name="Boyd J.A."/>
            <person name="Deng Y."/>
            <person name="Parks D.H."/>
            <person name="Jiang X."/>
            <person name="Yin X."/>
            <person name="Woodcroft B.J."/>
            <person name="Tyson G.W."/>
            <person name="Hugenholtz P."/>
            <person name="Polz M.F."/>
            <person name="Zhang T."/>
        </authorList>
    </citation>
    <scope>NUCLEOTIDE SEQUENCE</scope>
    <source>
        <strain evidence="6">HKST-UBA02</strain>
    </source>
</reference>
<keyword evidence="3 5" id="KW-1133">Transmembrane helix</keyword>
<feature type="transmembrane region" description="Helical" evidence="5">
    <location>
        <begin position="89"/>
        <end position="109"/>
    </location>
</feature>
<proteinExistence type="predicted"/>
<evidence type="ECO:0000256" key="3">
    <source>
        <dbReference type="ARBA" id="ARBA00022989"/>
    </source>
</evidence>
<evidence type="ECO:0000313" key="6">
    <source>
        <dbReference type="EMBL" id="MCA9398062.1"/>
    </source>
</evidence>
<reference evidence="6" key="1">
    <citation type="submission" date="2020-04" db="EMBL/GenBank/DDBJ databases">
        <authorList>
            <person name="Zhang T."/>
        </authorList>
    </citation>
    <scope>NUCLEOTIDE SEQUENCE</scope>
    <source>
        <strain evidence="6">HKST-UBA02</strain>
    </source>
</reference>
<dbReference type="AlphaFoldDB" id="A0A955LWX0"/>
<dbReference type="InterPro" id="IPR044878">
    <property type="entry name" value="UbiA_sf"/>
</dbReference>
<protein>
    <submittedName>
        <fullName evidence="6">UbiA family prenyltransferase</fullName>
    </submittedName>
</protein>
<dbReference type="EMBL" id="JAGQKY010000268">
    <property type="protein sequence ID" value="MCA9398062.1"/>
    <property type="molecule type" value="Genomic_DNA"/>
</dbReference>
<keyword evidence="2 5" id="KW-0812">Transmembrane</keyword>
<evidence type="ECO:0000256" key="5">
    <source>
        <dbReference type="SAM" id="Phobius"/>
    </source>
</evidence>
<name>A0A955LWX0_UNCKA</name>
<evidence type="ECO:0000313" key="7">
    <source>
        <dbReference type="Proteomes" id="UP000699691"/>
    </source>
</evidence>
<feature type="transmembrane region" description="Helical" evidence="5">
    <location>
        <begin position="25"/>
        <end position="52"/>
    </location>
</feature>
<dbReference type="Proteomes" id="UP000699691">
    <property type="component" value="Unassembled WGS sequence"/>
</dbReference>
<dbReference type="GO" id="GO:0016020">
    <property type="term" value="C:membrane"/>
    <property type="evidence" value="ECO:0007669"/>
    <property type="project" value="UniProtKB-SubCell"/>
</dbReference>
<dbReference type="InterPro" id="IPR000537">
    <property type="entry name" value="UbiA_prenyltransferase"/>
</dbReference>
<dbReference type="GO" id="GO:0016765">
    <property type="term" value="F:transferase activity, transferring alkyl or aryl (other than methyl) groups"/>
    <property type="evidence" value="ECO:0007669"/>
    <property type="project" value="InterPro"/>
</dbReference>
<keyword evidence="4 5" id="KW-0472">Membrane</keyword>
<gene>
    <name evidence="6" type="ORF">KC573_04485</name>
</gene>
<evidence type="ECO:0000256" key="4">
    <source>
        <dbReference type="ARBA" id="ARBA00023136"/>
    </source>
</evidence>
<evidence type="ECO:0000256" key="2">
    <source>
        <dbReference type="ARBA" id="ARBA00022692"/>
    </source>
</evidence>